<evidence type="ECO:0000313" key="3">
    <source>
        <dbReference type="EMBL" id="KOM57180.1"/>
    </source>
</evidence>
<dbReference type="PANTHER" id="PTHR37984:SF5">
    <property type="entry name" value="PROTEIN NYNRIN-LIKE"/>
    <property type="match status" value="1"/>
</dbReference>
<dbReference type="OMA" id="VEEWLIC"/>
<accession>A0A0L9VQ40</accession>
<dbReference type="InterPro" id="IPR001584">
    <property type="entry name" value="Integrase_cat-core"/>
</dbReference>
<dbReference type="InterPro" id="IPR012337">
    <property type="entry name" value="RNaseH-like_sf"/>
</dbReference>
<dbReference type="Gene3D" id="3.30.420.10">
    <property type="entry name" value="Ribonuclease H-like superfamily/Ribonuclease H"/>
    <property type="match status" value="1"/>
</dbReference>
<dbReference type="SUPFAM" id="SSF53098">
    <property type="entry name" value="Ribonuclease H-like"/>
    <property type="match status" value="1"/>
</dbReference>
<evidence type="ECO:0008006" key="5">
    <source>
        <dbReference type="Google" id="ProtNLM"/>
    </source>
</evidence>
<dbReference type="GO" id="GO:0003676">
    <property type="term" value="F:nucleic acid binding"/>
    <property type="evidence" value="ECO:0007669"/>
    <property type="project" value="InterPro"/>
</dbReference>
<dbReference type="STRING" id="3914.A0A0L9VQ40"/>
<evidence type="ECO:0000313" key="4">
    <source>
        <dbReference type="Proteomes" id="UP000053144"/>
    </source>
</evidence>
<dbReference type="Pfam" id="PF24626">
    <property type="entry name" value="SH3_Tf2-1"/>
    <property type="match status" value="1"/>
</dbReference>
<organism evidence="3 4">
    <name type="scientific">Phaseolus angularis</name>
    <name type="common">Azuki bean</name>
    <name type="synonym">Vigna angularis</name>
    <dbReference type="NCBI Taxonomy" id="3914"/>
    <lineage>
        <taxon>Eukaryota</taxon>
        <taxon>Viridiplantae</taxon>
        <taxon>Streptophyta</taxon>
        <taxon>Embryophyta</taxon>
        <taxon>Tracheophyta</taxon>
        <taxon>Spermatophyta</taxon>
        <taxon>Magnoliopsida</taxon>
        <taxon>eudicotyledons</taxon>
        <taxon>Gunneridae</taxon>
        <taxon>Pentapetalae</taxon>
        <taxon>rosids</taxon>
        <taxon>fabids</taxon>
        <taxon>Fabales</taxon>
        <taxon>Fabaceae</taxon>
        <taxon>Papilionoideae</taxon>
        <taxon>50 kb inversion clade</taxon>
        <taxon>NPAAA clade</taxon>
        <taxon>indigoferoid/millettioid clade</taxon>
        <taxon>Phaseoleae</taxon>
        <taxon>Vigna</taxon>
    </lineage>
</organism>
<evidence type="ECO:0000259" key="2">
    <source>
        <dbReference type="PROSITE" id="PS50994"/>
    </source>
</evidence>
<protein>
    <recommendedName>
        <fullName evidence="5">Integrase catalytic domain-containing protein</fullName>
    </recommendedName>
</protein>
<dbReference type="InterPro" id="IPR056924">
    <property type="entry name" value="SH3_Tf2-1"/>
</dbReference>
<evidence type="ECO:0000259" key="1">
    <source>
        <dbReference type="PROSITE" id="PS50013"/>
    </source>
</evidence>
<dbReference type="PROSITE" id="PS50013">
    <property type="entry name" value="CHROMO_2"/>
    <property type="match status" value="1"/>
</dbReference>
<dbReference type="AlphaFoldDB" id="A0A0L9VQ40"/>
<dbReference type="SUPFAM" id="SSF54160">
    <property type="entry name" value="Chromo domain-like"/>
    <property type="match status" value="1"/>
</dbReference>
<sequence length="331" mass="38502">MSLFWQELFRLQGTTLKTSSSYHPEIDGQTEVVNRCLEAYLRCFVSEQPKNWSYWVPWAKLWYNTTFHGATGKTPFEIVYGRTPPALVCFTQGETHVEVVAADLVDRDEAIRQLEYHLLRAQHQMKKFADKKRRFMQFEVGEWVFIKLRPHRQVTIARRINQKLAPWYYGPFLVVEKKGEVSYKVQLPESAKVHPVFHVSQLKKAIGNHVVEPTLPTELSLEEEDQEEPETVLATWEIPEGGTITKQWLIKWKGRTEEEAMWEDEGLLRSQFPYFSLEDKGVVAGGSNDRTPNKDGPANQHETIIEGARPKIWNVYVRRKKMGLGKEREVS</sequence>
<gene>
    <name evidence="3" type="ORF">LR48_Vigan11g021200</name>
</gene>
<dbReference type="PROSITE" id="PS50994">
    <property type="entry name" value="INTEGRASE"/>
    <property type="match status" value="1"/>
</dbReference>
<dbReference type="GO" id="GO:0015074">
    <property type="term" value="P:DNA integration"/>
    <property type="evidence" value="ECO:0007669"/>
    <property type="project" value="InterPro"/>
</dbReference>
<dbReference type="Proteomes" id="UP000053144">
    <property type="component" value="Chromosome 11"/>
</dbReference>
<feature type="domain" description="Chromo" evidence="1">
    <location>
        <begin position="227"/>
        <end position="265"/>
    </location>
</feature>
<dbReference type="Gramene" id="KOM57180">
    <property type="protein sequence ID" value="KOM57180"/>
    <property type="gene ID" value="LR48_Vigan11g021200"/>
</dbReference>
<dbReference type="InterPro" id="IPR000953">
    <property type="entry name" value="Chromo/chromo_shadow_dom"/>
</dbReference>
<feature type="domain" description="Integrase catalytic" evidence="2">
    <location>
        <begin position="1"/>
        <end position="83"/>
    </location>
</feature>
<dbReference type="InterPro" id="IPR050951">
    <property type="entry name" value="Retrovirus_Pol_polyprotein"/>
</dbReference>
<dbReference type="EMBL" id="CM003381">
    <property type="protein sequence ID" value="KOM57180.1"/>
    <property type="molecule type" value="Genomic_DNA"/>
</dbReference>
<dbReference type="PANTHER" id="PTHR37984">
    <property type="entry name" value="PROTEIN CBG26694"/>
    <property type="match status" value="1"/>
</dbReference>
<reference evidence="4" key="1">
    <citation type="journal article" date="2015" name="Proc. Natl. Acad. Sci. U.S.A.">
        <title>Genome sequencing of adzuki bean (Vigna angularis) provides insight into high starch and low fat accumulation and domestication.</title>
        <authorList>
            <person name="Yang K."/>
            <person name="Tian Z."/>
            <person name="Chen C."/>
            <person name="Luo L."/>
            <person name="Zhao B."/>
            <person name="Wang Z."/>
            <person name="Yu L."/>
            <person name="Li Y."/>
            <person name="Sun Y."/>
            <person name="Li W."/>
            <person name="Chen Y."/>
            <person name="Li Y."/>
            <person name="Zhang Y."/>
            <person name="Ai D."/>
            <person name="Zhao J."/>
            <person name="Shang C."/>
            <person name="Ma Y."/>
            <person name="Wu B."/>
            <person name="Wang M."/>
            <person name="Gao L."/>
            <person name="Sun D."/>
            <person name="Zhang P."/>
            <person name="Guo F."/>
            <person name="Wang W."/>
            <person name="Li Y."/>
            <person name="Wang J."/>
            <person name="Varshney R.K."/>
            <person name="Wang J."/>
            <person name="Ling H.Q."/>
            <person name="Wan P."/>
        </authorList>
    </citation>
    <scope>NUCLEOTIDE SEQUENCE</scope>
    <source>
        <strain evidence="4">cv. Jingnong 6</strain>
    </source>
</reference>
<name>A0A0L9VQ40_PHAAN</name>
<proteinExistence type="predicted"/>
<dbReference type="InterPro" id="IPR036397">
    <property type="entry name" value="RNaseH_sf"/>
</dbReference>
<dbReference type="InterPro" id="IPR016197">
    <property type="entry name" value="Chromo-like_dom_sf"/>
</dbReference>